<organism evidence="3 4">
    <name type="scientific">Lentihominibacter hominis</name>
    <dbReference type="NCBI Taxonomy" id="2763645"/>
    <lineage>
        <taxon>Bacteria</taxon>
        <taxon>Bacillati</taxon>
        <taxon>Bacillota</taxon>
        <taxon>Clostridia</taxon>
        <taxon>Peptostreptococcales</taxon>
        <taxon>Anaerovoracaceae</taxon>
        <taxon>Lentihominibacter</taxon>
    </lineage>
</organism>
<dbReference type="Proteomes" id="UP000610862">
    <property type="component" value="Unassembled WGS sequence"/>
</dbReference>
<keyword evidence="4" id="KW-1185">Reference proteome</keyword>
<evidence type="ECO:0000259" key="2">
    <source>
        <dbReference type="Pfam" id="PF12146"/>
    </source>
</evidence>
<reference evidence="3" key="1">
    <citation type="submission" date="2020-08" db="EMBL/GenBank/DDBJ databases">
        <title>Genome public.</title>
        <authorList>
            <person name="Liu C."/>
            <person name="Sun Q."/>
        </authorList>
    </citation>
    <scope>NUCLEOTIDE SEQUENCE</scope>
    <source>
        <strain evidence="3">NSJ-24</strain>
    </source>
</reference>
<proteinExistence type="predicted"/>
<dbReference type="Pfam" id="PF12146">
    <property type="entry name" value="Hydrolase_4"/>
    <property type="match status" value="1"/>
</dbReference>
<dbReference type="EMBL" id="JACRTA010000003">
    <property type="protein sequence ID" value="MBC8569178.1"/>
    <property type="molecule type" value="Genomic_DNA"/>
</dbReference>
<evidence type="ECO:0000313" key="4">
    <source>
        <dbReference type="Proteomes" id="UP000610862"/>
    </source>
</evidence>
<accession>A0A926IAG4</accession>
<comment type="caution">
    <text evidence="3">The sequence shown here is derived from an EMBL/GenBank/DDBJ whole genome shotgun (WGS) entry which is preliminary data.</text>
</comment>
<dbReference type="RefSeq" id="WP_187525658.1">
    <property type="nucleotide sequence ID" value="NZ_JACRTA010000003.1"/>
</dbReference>
<dbReference type="InterPro" id="IPR052382">
    <property type="entry name" value="ABHD10_acyl-thioesterase"/>
</dbReference>
<dbReference type="GO" id="GO:0004553">
    <property type="term" value="F:hydrolase activity, hydrolyzing O-glycosyl compounds"/>
    <property type="evidence" value="ECO:0007669"/>
    <property type="project" value="TreeGrafter"/>
</dbReference>
<dbReference type="AlphaFoldDB" id="A0A926IAG4"/>
<evidence type="ECO:0000256" key="1">
    <source>
        <dbReference type="ARBA" id="ARBA00022801"/>
    </source>
</evidence>
<name>A0A926IAG4_9FIRM</name>
<dbReference type="InterPro" id="IPR029058">
    <property type="entry name" value="AB_hydrolase_fold"/>
</dbReference>
<protein>
    <submittedName>
        <fullName evidence="3">Alpha/beta hydrolase</fullName>
    </submittedName>
</protein>
<sequence>MISGYIKREGLYDIPYVSRIKADDRKVVIAVHGFASSKASPTINMLMDKFPDVGMGIIAFDFPAHGESVVDGDFLSVDNCVRDLRDIERYTRKICPKAEICYFGSSFGAYITLIYIVNDELRHVRAFLRSAAVNMSEYFLELTDQEKSELEKNGYFVINDSFRNLKVTRELIEDLRRHNLMEYFEAEAVSLKMIHGSNDEDIAYARAAAFAEKYGIELVTVDGGDHRLSVPGAPQKVLNEAIEFLKGDIK</sequence>
<dbReference type="PANTHER" id="PTHR16138:SF7">
    <property type="entry name" value="PALMITOYL-PROTEIN THIOESTERASE ABHD10, MITOCHONDRIAL"/>
    <property type="match status" value="1"/>
</dbReference>
<feature type="domain" description="Serine aminopeptidase S33" evidence="2">
    <location>
        <begin position="24"/>
        <end position="147"/>
    </location>
</feature>
<evidence type="ECO:0000313" key="3">
    <source>
        <dbReference type="EMBL" id="MBC8569178.1"/>
    </source>
</evidence>
<dbReference type="PANTHER" id="PTHR16138">
    <property type="entry name" value="MYCOPHENOLIC ACID ACYL-GLUCURONIDE ESTERASE, MITOCHONDRIAL"/>
    <property type="match status" value="1"/>
</dbReference>
<gene>
    <name evidence="3" type="ORF">H8692_10455</name>
</gene>
<dbReference type="SUPFAM" id="SSF53474">
    <property type="entry name" value="alpha/beta-Hydrolases"/>
    <property type="match status" value="1"/>
</dbReference>
<dbReference type="InterPro" id="IPR022742">
    <property type="entry name" value="Hydrolase_4"/>
</dbReference>
<dbReference type="Gene3D" id="3.40.50.1820">
    <property type="entry name" value="alpha/beta hydrolase"/>
    <property type="match status" value="1"/>
</dbReference>
<keyword evidence="1 3" id="KW-0378">Hydrolase</keyword>